<protein>
    <submittedName>
        <fullName evidence="1">Uncharacterized protein</fullName>
    </submittedName>
</protein>
<accession>A0A2P2PGR7</accession>
<dbReference type="AlphaFoldDB" id="A0A2P2PGR7"/>
<organism evidence="1">
    <name type="scientific">Rhizophora mucronata</name>
    <name type="common">Asiatic mangrove</name>
    <dbReference type="NCBI Taxonomy" id="61149"/>
    <lineage>
        <taxon>Eukaryota</taxon>
        <taxon>Viridiplantae</taxon>
        <taxon>Streptophyta</taxon>
        <taxon>Embryophyta</taxon>
        <taxon>Tracheophyta</taxon>
        <taxon>Spermatophyta</taxon>
        <taxon>Magnoliopsida</taxon>
        <taxon>eudicotyledons</taxon>
        <taxon>Gunneridae</taxon>
        <taxon>Pentapetalae</taxon>
        <taxon>rosids</taxon>
        <taxon>fabids</taxon>
        <taxon>Malpighiales</taxon>
        <taxon>Rhizophoraceae</taxon>
        <taxon>Rhizophora</taxon>
    </lineage>
</organism>
<proteinExistence type="predicted"/>
<sequence>MLDHSSEFLLVRKTNILVKITNPLAWFTSSGETSIPIYSSANYSELFS</sequence>
<name>A0A2P2PGR7_RHIMU</name>
<dbReference type="EMBL" id="GGEC01073393">
    <property type="protein sequence ID" value="MBX53877.1"/>
    <property type="molecule type" value="Transcribed_RNA"/>
</dbReference>
<reference evidence="1" key="1">
    <citation type="submission" date="2018-02" db="EMBL/GenBank/DDBJ databases">
        <title>Rhizophora mucronata_Transcriptome.</title>
        <authorList>
            <person name="Meera S.P."/>
            <person name="Sreeshan A."/>
            <person name="Augustine A."/>
        </authorList>
    </citation>
    <scope>NUCLEOTIDE SEQUENCE</scope>
    <source>
        <tissue evidence="1">Leaf</tissue>
    </source>
</reference>
<evidence type="ECO:0000313" key="1">
    <source>
        <dbReference type="EMBL" id="MBX53877.1"/>
    </source>
</evidence>